<name>A0A0E9SSB9_ANGAN</name>
<proteinExistence type="predicted"/>
<dbReference type="EMBL" id="GBXM01064420">
    <property type="protein sequence ID" value="JAH44157.1"/>
    <property type="molecule type" value="Transcribed_RNA"/>
</dbReference>
<reference evidence="1" key="1">
    <citation type="submission" date="2014-11" db="EMBL/GenBank/DDBJ databases">
        <authorList>
            <person name="Amaro Gonzalez C."/>
        </authorList>
    </citation>
    <scope>NUCLEOTIDE SEQUENCE</scope>
</reference>
<sequence length="36" mass="4001">MTCQTAVTEKGSLSPGINFIIRLLRMLNSIYSLICI</sequence>
<organism evidence="1">
    <name type="scientific">Anguilla anguilla</name>
    <name type="common">European freshwater eel</name>
    <name type="synonym">Muraena anguilla</name>
    <dbReference type="NCBI Taxonomy" id="7936"/>
    <lineage>
        <taxon>Eukaryota</taxon>
        <taxon>Metazoa</taxon>
        <taxon>Chordata</taxon>
        <taxon>Craniata</taxon>
        <taxon>Vertebrata</taxon>
        <taxon>Euteleostomi</taxon>
        <taxon>Actinopterygii</taxon>
        <taxon>Neopterygii</taxon>
        <taxon>Teleostei</taxon>
        <taxon>Anguilliformes</taxon>
        <taxon>Anguillidae</taxon>
        <taxon>Anguilla</taxon>
    </lineage>
</organism>
<dbReference type="AlphaFoldDB" id="A0A0E9SSB9"/>
<accession>A0A0E9SSB9</accession>
<evidence type="ECO:0000313" key="1">
    <source>
        <dbReference type="EMBL" id="JAH44157.1"/>
    </source>
</evidence>
<reference evidence="1" key="2">
    <citation type="journal article" date="2015" name="Fish Shellfish Immunol.">
        <title>Early steps in the European eel (Anguilla anguilla)-Vibrio vulnificus interaction in the gills: Role of the RtxA13 toxin.</title>
        <authorList>
            <person name="Callol A."/>
            <person name="Pajuelo D."/>
            <person name="Ebbesson L."/>
            <person name="Teles M."/>
            <person name="MacKenzie S."/>
            <person name="Amaro C."/>
        </authorList>
    </citation>
    <scope>NUCLEOTIDE SEQUENCE</scope>
</reference>
<protein>
    <submittedName>
        <fullName evidence="1">Uncharacterized protein</fullName>
    </submittedName>
</protein>